<evidence type="ECO:0000313" key="1">
    <source>
        <dbReference type="EMBL" id="KAJ2866609.1"/>
    </source>
</evidence>
<keyword evidence="2" id="KW-1185">Reference proteome</keyword>
<protein>
    <submittedName>
        <fullName evidence="1">Uncharacterized protein</fullName>
    </submittedName>
</protein>
<sequence>MHYQCRRGLATGLIYIDNKPAHTTRKTLIETAQKHSLVYDVWISAPILRKNIVAHRAAIRITTDAVPETLEAISLLPDPTKEELDAIKTITLATVATLKADGVNALPILKDPGFFQTAARRALGYGPSTRLFDKRTTSKPRYTRGMLDGYRAGFLKARQKRDANSIVEQSKKSENALEFLAGYFEHKFNNKL</sequence>
<dbReference type="EMBL" id="JANBUY010000034">
    <property type="protein sequence ID" value="KAJ2866609.1"/>
    <property type="molecule type" value="Genomic_DNA"/>
</dbReference>
<dbReference type="AlphaFoldDB" id="A0A9W8M7P1"/>
<proteinExistence type="predicted"/>
<gene>
    <name evidence="1" type="ORF">GGH94_001416</name>
</gene>
<evidence type="ECO:0000313" key="2">
    <source>
        <dbReference type="Proteomes" id="UP001140074"/>
    </source>
</evidence>
<organism evidence="1 2">
    <name type="scientific">Coemansia aciculifera</name>
    <dbReference type="NCBI Taxonomy" id="417176"/>
    <lineage>
        <taxon>Eukaryota</taxon>
        <taxon>Fungi</taxon>
        <taxon>Fungi incertae sedis</taxon>
        <taxon>Zoopagomycota</taxon>
        <taxon>Kickxellomycotina</taxon>
        <taxon>Kickxellomycetes</taxon>
        <taxon>Kickxellales</taxon>
        <taxon>Kickxellaceae</taxon>
        <taxon>Coemansia</taxon>
    </lineage>
</organism>
<reference evidence="1" key="1">
    <citation type="submission" date="2022-07" db="EMBL/GenBank/DDBJ databases">
        <title>Phylogenomic reconstructions and comparative analyses of Kickxellomycotina fungi.</title>
        <authorList>
            <person name="Reynolds N.K."/>
            <person name="Stajich J.E."/>
            <person name="Barry K."/>
            <person name="Grigoriev I.V."/>
            <person name="Crous P."/>
            <person name="Smith M.E."/>
        </authorList>
    </citation>
    <scope>NUCLEOTIDE SEQUENCE</scope>
    <source>
        <strain evidence="1">RSA 476</strain>
    </source>
</reference>
<name>A0A9W8M7P1_9FUNG</name>
<accession>A0A9W8M7P1</accession>
<dbReference type="Proteomes" id="UP001140074">
    <property type="component" value="Unassembled WGS sequence"/>
</dbReference>
<comment type="caution">
    <text evidence="1">The sequence shown here is derived from an EMBL/GenBank/DDBJ whole genome shotgun (WGS) entry which is preliminary data.</text>
</comment>